<dbReference type="AlphaFoldDB" id="A0A1U7PZC9"/>
<keyword evidence="2" id="KW-1185">Reference proteome</keyword>
<sequence length="710" mass="83475">MEEHEKIYDEWKKDLPVKVQENFEIICDISGKINSLDLISYLAFYNALHNGNEYSDYREDKHFFVAEAVAIHCLKKPIIEQTIISEDELPFAFEKIQEAALRFCFLSDAISMSEKPMDKSLLSEINLTLQRESANIRNPGHPEHHLSFSKILYKPFNDKIEKIFGFSHDTTIIIRKKIVEFLRKKYATASDETIEKGKVLAKQLIKYKKGVVGAESIGSNIVNLEEVINKREIDIRDLCIKHSLTQLYKNFSKCYVFTVDELAEFCDIDVTEVKNFLNTYSCQFLEIPENEKIYQPLNYLHHKPIIKHNESYLIPSIPLFNWAVEEVYKKEFRKHTKLFDRYTKIKHDFLLDTGVDYFSSLLPESKIYKNVFYYDGENRYETDDIIVFDNYVFVIEAKANVISEKAKSGHKDKTKDHLNDLIKKSYDQAVRTIDFIEIGADFYDKNGKLIVIEKPRNAVFQLVSLTLEPLGNIIPKIKTDDELNFFSEKYFPWIISLYDLISINDFFETPSLLFHYLDSRSRFLEYNDAHIYEEMDLVGYFISRGGLDLDRFIEKAKNEGANYVYFDNETDFINNYYMHLFEGRPIKKPSYFKNLKFKELISKIDNSSIPCKSLVSLKLLSFNRNSINDLMQKIEKIKKMYYKDDELHDASIFTMSDGGFGFTFMIGNDYELLEKRLDQYISFKKNQMFAKTWVGIAEYKNEIRIIKILS</sequence>
<proteinExistence type="predicted"/>
<gene>
    <name evidence="1" type="ORF">SAMN05660493_03072</name>
</gene>
<name>A0A1U7PZC9_9FLAO</name>
<organism evidence="1 2">
    <name type="scientific">Epilithonimonas bovis DSM 19482</name>
    <dbReference type="NCBI Taxonomy" id="1121284"/>
    <lineage>
        <taxon>Bacteria</taxon>
        <taxon>Pseudomonadati</taxon>
        <taxon>Bacteroidota</taxon>
        <taxon>Flavobacteriia</taxon>
        <taxon>Flavobacteriales</taxon>
        <taxon>Weeksellaceae</taxon>
        <taxon>Chryseobacterium group</taxon>
        <taxon>Epilithonimonas</taxon>
    </lineage>
</organism>
<evidence type="ECO:0000313" key="1">
    <source>
        <dbReference type="EMBL" id="SIT98329.1"/>
    </source>
</evidence>
<dbReference type="RefSeq" id="WP_076784391.1">
    <property type="nucleotide sequence ID" value="NZ_FTPU01000052.1"/>
</dbReference>
<reference evidence="2" key="1">
    <citation type="submission" date="2016-10" db="EMBL/GenBank/DDBJ databases">
        <authorList>
            <person name="Varghese N."/>
            <person name="Submissions S."/>
        </authorList>
    </citation>
    <scope>NUCLEOTIDE SEQUENCE [LARGE SCALE GENOMIC DNA]</scope>
    <source>
        <strain evidence="2">DSM 19482</strain>
    </source>
</reference>
<protein>
    <recommendedName>
        <fullName evidence="3">Nuclease-related domain-containing protein</fullName>
    </recommendedName>
</protein>
<dbReference type="Proteomes" id="UP000187261">
    <property type="component" value="Unassembled WGS sequence"/>
</dbReference>
<dbReference type="STRING" id="1121284.SAMN05660493_03072"/>
<evidence type="ECO:0000313" key="2">
    <source>
        <dbReference type="Proteomes" id="UP000187261"/>
    </source>
</evidence>
<dbReference type="EMBL" id="FTPU01000052">
    <property type="protein sequence ID" value="SIT98329.1"/>
    <property type="molecule type" value="Genomic_DNA"/>
</dbReference>
<evidence type="ECO:0008006" key="3">
    <source>
        <dbReference type="Google" id="ProtNLM"/>
    </source>
</evidence>
<accession>A0A1U7PZC9</accession>
<dbReference type="OrthoDB" id="1089680at2"/>